<comment type="caution">
    <text evidence="3">The sequence shown here is derived from an EMBL/GenBank/DDBJ whole genome shotgun (WGS) entry which is preliminary data.</text>
</comment>
<evidence type="ECO:0000313" key="3">
    <source>
        <dbReference type="EMBL" id="RLP71770.1"/>
    </source>
</evidence>
<gene>
    <name evidence="3" type="ORF">D9V29_07950</name>
</gene>
<evidence type="ECO:0000259" key="2">
    <source>
        <dbReference type="Pfam" id="PF03551"/>
    </source>
</evidence>
<evidence type="ECO:0000256" key="1">
    <source>
        <dbReference type="SAM" id="MobiDB-lite"/>
    </source>
</evidence>
<dbReference type="AlphaFoldDB" id="A0A3L6ZV81"/>
<proteinExistence type="predicted"/>
<dbReference type="RefSeq" id="WP_121672788.1">
    <property type="nucleotide sequence ID" value="NZ_BMXM01000001.1"/>
</dbReference>
<sequence length="186" mass="20064">MAVRDGILAILSLGSGYGLALRDEIAARAPHRSDLNVGQVYSTLERLRRDGLVATGTTTDDNLPLYSLTPAGKEAVAAWLERPSDADPRAWTDFLDQVLLGSSIPGTDWSALLDRHLSNWQAARAEADAAPASDRIASARRHWASAALAWLDDTRAVFTETDPALPLRSIRPSRGRRPGQTGLSTP</sequence>
<dbReference type="EMBL" id="RCUV01000007">
    <property type="protein sequence ID" value="RLP71770.1"/>
    <property type="molecule type" value="Genomic_DNA"/>
</dbReference>
<dbReference type="Pfam" id="PF03551">
    <property type="entry name" value="PadR"/>
    <property type="match status" value="1"/>
</dbReference>
<feature type="domain" description="Transcription regulator PadR N-terminal" evidence="2">
    <location>
        <begin position="7"/>
        <end position="77"/>
    </location>
</feature>
<dbReference type="Gene3D" id="1.10.10.10">
    <property type="entry name" value="Winged helix-like DNA-binding domain superfamily/Winged helix DNA-binding domain"/>
    <property type="match status" value="1"/>
</dbReference>
<dbReference type="Proteomes" id="UP000270299">
    <property type="component" value="Unassembled WGS sequence"/>
</dbReference>
<keyword evidence="4" id="KW-1185">Reference proteome</keyword>
<name>A0A3L6ZV81_9MICO</name>
<dbReference type="InterPro" id="IPR005149">
    <property type="entry name" value="Tscrpt_reg_PadR_N"/>
</dbReference>
<feature type="region of interest" description="Disordered" evidence="1">
    <location>
        <begin position="167"/>
        <end position="186"/>
    </location>
</feature>
<organism evidence="3 4">
    <name type="scientific">Mycetocola manganoxydans</name>
    <dbReference type="NCBI Taxonomy" id="699879"/>
    <lineage>
        <taxon>Bacteria</taxon>
        <taxon>Bacillati</taxon>
        <taxon>Actinomycetota</taxon>
        <taxon>Actinomycetes</taxon>
        <taxon>Micrococcales</taxon>
        <taxon>Microbacteriaceae</taxon>
        <taxon>Mycetocola</taxon>
    </lineage>
</organism>
<accession>A0A3L6ZV81</accession>
<dbReference type="SUPFAM" id="SSF46785">
    <property type="entry name" value="Winged helix' DNA-binding domain"/>
    <property type="match status" value="1"/>
</dbReference>
<dbReference type="InterPro" id="IPR036390">
    <property type="entry name" value="WH_DNA-bd_sf"/>
</dbReference>
<reference evidence="3 4" key="1">
    <citation type="submission" date="2018-10" db="EMBL/GenBank/DDBJ databases">
        <authorList>
            <person name="Li J."/>
        </authorList>
    </citation>
    <scope>NUCLEOTIDE SEQUENCE [LARGE SCALE GENOMIC DNA]</scope>
    <source>
        <strain evidence="3 4">CCTCC AB209002</strain>
    </source>
</reference>
<protein>
    <submittedName>
        <fullName evidence="3">PadR family transcriptional regulator</fullName>
    </submittedName>
</protein>
<dbReference type="OrthoDB" id="3186544at2"/>
<dbReference type="InterPro" id="IPR036388">
    <property type="entry name" value="WH-like_DNA-bd_sf"/>
</dbReference>
<evidence type="ECO:0000313" key="4">
    <source>
        <dbReference type="Proteomes" id="UP000270299"/>
    </source>
</evidence>